<keyword evidence="6" id="KW-0804">Transcription</keyword>
<dbReference type="PANTHER" id="PTHR46011">
    <property type="entry name" value="NUCLEAR HORMONE RECEPTOR FAMILY MEMBER NHR-86-RELATED"/>
    <property type="match status" value="1"/>
</dbReference>
<evidence type="ECO:0000256" key="2">
    <source>
        <dbReference type="ARBA" id="ARBA00022771"/>
    </source>
</evidence>
<reference evidence="11" key="2">
    <citation type="submission" date="2020-10" db="UniProtKB">
        <authorList>
            <consortium name="WormBaseParasite"/>
        </authorList>
    </citation>
    <scope>IDENTIFICATION</scope>
</reference>
<dbReference type="AlphaFoldDB" id="A0A7E4ZYJ7"/>
<dbReference type="Proteomes" id="UP000492821">
    <property type="component" value="Unassembled WGS sequence"/>
</dbReference>
<reference evidence="10" key="1">
    <citation type="journal article" date="2013" name="Genetics">
        <title>The draft genome and transcriptome of Panagrellus redivivus are shaped by the harsh demands of a free-living lifestyle.</title>
        <authorList>
            <person name="Srinivasan J."/>
            <person name="Dillman A.R."/>
            <person name="Macchietto M.G."/>
            <person name="Heikkinen L."/>
            <person name="Lakso M."/>
            <person name="Fracchia K.M."/>
            <person name="Antoshechkin I."/>
            <person name="Mortazavi A."/>
            <person name="Wong G."/>
            <person name="Sternberg P.W."/>
        </authorList>
    </citation>
    <scope>NUCLEOTIDE SEQUENCE [LARGE SCALE GENOMIC DNA]</scope>
    <source>
        <strain evidence="10">MT8872</strain>
    </source>
</reference>
<name>A0A7E4ZYJ7_PANRE</name>
<dbReference type="SUPFAM" id="SSF57716">
    <property type="entry name" value="Glucocorticoid receptor-like (DNA-binding domain)"/>
    <property type="match status" value="1"/>
</dbReference>
<dbReference type="GO" id="GO:0006357">
    <property type="term" value="P:regulation of transcription by RNA polymerase II"/>
    <property type="evidence" value="ECO:0007669"/>
    <property type="project" value="TreeGrafter"/>
</dbReference>
<keyword evidence="5" id="KW-0238">DNA-binding</keyword>
<dbReference type="InterPro" id="IPR013088">
    <property type="entry name" value="Znf_NHR/GATA"/>
</dbReference>
<evidence type="ECO:0000313" key="11">
    <source>
        <dbReference type="WBParaSite" id="Pan_g3697.t2"/>
    </source>
</evidence>
<dbReference type="WBParaSite" id="Pan_g3697.t2">
    <property type="protein sequence ID" value="Pan_g3697.t2"/>
    <property type="gene ID" value="Pan_g3697"/>
</dbReference>
<evidence type="ECO:0000256" key="5">
    <source>
        <dbReference type="ARBA" id="ARBA00023125"/>
    </source>
</evidence>
<dbReference type="Pfam" id="PF00105">
    <property type="entry name" value="zf-C4"/>
    <property type="match status" value="1"/>
</dbReference>
<keyword evidence="8" id="KW-0539">Nucleus</keyword>
<evidence type="ECO:0000256" key="3">
    <source>
        <dbReference type="ARBA" id="ARBA00022833"/>
    </source>
</evidence>
<keyword evidence="1" id="KW-0479">Metal-binding</keyword>
<keyword evidence="3" id="KW-0862">Zinc</keyword>
<organism evidence="10 11">
    <name type="scientific">Panagrellus redivivus</name>
    <name type="common">Microworm</name>
    <dbReference type="NCBI Taxonomy" id="6233"/>
    <lineage>
        <taxon>Eukaryota</taxon>
        <taxon>Metazoa</taxon>
        <taxon>Ecdysozoa</taxon>
        <taxon>Nematoda</taxon>
        <taxon>Chromadorea</taxon>
        <taxon>Rhabditida</taxon>
        <taxon>Tylenchina</taxon>
        <taxon>Panagrolaimomorpha</taxon>
        <taxon>Panagrolaimoidea</taxon>
        <taxon>Panagrolaimidae</taxon>
        <taxon>Panagrellus</taxon>
    </lineage>
</organism>
<dbReference type="InterPro" id="IPR035500">
    <property type="entry name" value="NHR-like_dom_sf"/>
</dbReference>
<evidence type="ECO:0000256" key="1">
    <source>
        <dbReference type="ARBA" id="ARBA00022723"/>
    </source>
</evidence>
<dbReference type="SMART" id="SM00399">
    <property type="entry name" value="ZnF_C4"/>
    <property type="match status" value="1"/>
</dbReference>
<evidence type="ECO:0000256" key="4">
    <source>
        <dbReference type="ARBA" id="ARBA00023015"/>
    </source>
</evidence>
<dbReference type="Gene3D" id="3.30.50.10">
    <property type="entry name" value="Erythroid Transcription Factor GATA-1, subunit A"/>
    <property type="match status" value="1"/>
</dbReference>
<evidence type="ECO:0000256" key="6">
    <source>
        <dbReference type="ARBA" id="ARBA00023163"/>
    </source>
</evidence>
<dbReference type="GO" id="GO:0043565">
    <property type="term" value="F:sequence-specific DNA binding"/>
    <property type="evidence" value="ECO:0007669"/>
    <property type="project" value="InterPro"/>
</dbReference>
<proteinExistence type="predicted"/>
<dbReference type="InterPro" id="IPR001628">
    <property type="entry name" value="Znf_hrmn_rcpt"/>
</dbReference>
<dbReference type="PROSITE" id="PS51030">
    <property type="entry name" value="NUCLEAR_REC_DBD_2"/>
    <property type="match status" value="1"/>
</dbReference>
<dbReference type="GO" id="GO:0008270">
    <property type="term" value="F:zinc ion binding"/>
    <property type="evidence" value="ECO:0007669"/>
    <property type="project" value="UniProtKB-KW"/>
</dbReference>
<evidence type="ECO:0000256" key="8">
    <source>
        <dbReference type="ARBA" id="ARBA00023242"/>
    </source>
</evidence>
<sequence length="329" mass="37093">MSENAIRAWYATEPRFHNHLDVIVKNGAPLLFRVETLMKQICDNGMTTEEQAFFLLLGMIEEINNLFTEHRALLSLCGDHLFEMHYYNFNTLDLTGNDVFTELLPSEAPKIKNACAICAGNAVCRHFGAISCNACAAFFRRVVSRKKKLSCHLDGSCSITSGFIRRNCPACRMKKCIAAGMQESEVLSLGITNAKKQTDQTTSRTAAPIWYRVEKLSTEICALGMTIEEQSFFLLLGMIEVITRQTSDPKKTKSRFKPLLGTVFRSMHLYYRDNFATDCTALRMGQLMMTLPLMIEINNLFTEHRALLSLCGGHPECCFITQGIPKQMP</sequence>
<dbReference type="PANTHER" id="PTHR46011:SF32">
    <property type="entry name" value="NUCLEAR HORMONE RECEPTOR FAMILY"/>
    <property type="match status" value="1"/>
</dbReference>
<protein>
    <submittedName>
        <fullName evidence="11">NR LBD domain-containing protein</fullName>
    </submittedName>
</protein>
<feature type="domain" description="Nuclear receptor" evidence="9">
    <location>
        <begin position="112"/>
        <end position="188"/>
    </location>
</feature>
<dbReference type="SUPFAM" id="SSF48508">
    <property type="entry name" value="Nuclear receptor ligand-binding domain"/>
    <property type="match status" value="1"/>
</dbReference>
<dbReference type="PRINTS" id="PR00047">
    <property type="entry name" value="STROIDFINGER"/>
</dbReference>
<accession>A0A7E4ZYJ7</accession>
<evidence type="ECO:0000256" key="7">
    <source>
        <dbReference type="ARBA" id="ARBA00023170"/>
    </source>
</evidence>
<dbReference type="GO" id="GO:0003700">
    <property type="term" value="F:DNA-binding transcription factor activity"/>
    <property type="evidence" value="ECO:0007669"/>
    <property type="project" value="InterPro"/>
</dbReference>
<evidence type="ECO:0000259" key="9">
    <source>
        <dbReference type="PROSITE" id="PS51030"/>
    </source>
</evidence>
<keyword evidence="2" id="KW-0863">Zinc-finger</keyword>
<evidence type="ECO:0000313" key="10">
    <source>
        <dbReference type="Proteomes" id="UP000492821"/>
    </source>
</evidence>
<dbReference type="GO" id="GO:0005634">
    <property type="term" value="C:nucleus"/>
    <property type="evidence" value="ECO:0007669"/>
    <property type="project" value="TreeGrafter"/>
</dbReference>
<keyword evidence="4" id="KW-0805">Transcription regulation</keyword>
<keyword evidence="10" id="KW-1185">Reference proteome</keyword>
<keyword evidence="7" id="KW-0675">Receptor</keyword>